<name>A0A5E4PFB2_9COXI</name>
<proteinExistence type="predicted"/>
<evidence type="ECO:0000256" key="6">
    <source>
        <dbReference type="ARBA" id="ARBA00023136"/>
    </source>
</evidence>
<dbReference type="GO" id="GO:0022857">
    <property type="term" value="F:transmembrane transporter activity"/>
    <property type="evidence" value="ECO:0007669"/>
    <property type="project" value="InterPro"/>
</dbReference>
<dbReference type="InterPro" id="IPR010290">
    <property type="entry name" value="TM_effector"/>
</dbReference>
<evidence type="ECO:0000256" key="5">
    <source>
        <dbReference type="ARBA" id="ARBA00022989"/>
    </source>
</evidence>
<dbReference type="Proteomes" id="UP000324194">
    <property type="component" value="Chromosome 1"/>
</dbReference>
<feature type="transmembrane region" description="Helical" evidence="7">
    <location>
        <begin position="225"/>
        <end position="247"/>
    </location>
</feature>
<keyword evidence="6 7" id="KW-0472">Membrane</keyword>
<accession>A0A5E4PFB2</accession>
<feature type="transmembrane region" description="Helical" evidence="7">
    <location>
        <begin position="366"/>
        <end position="395"/>
    </location>
</feature>
<evidence type="ECO:0000313" key="10">
    <source>
        <dbReference type="Proteomes" id="UP000324194"/>
    </source>
</evidence>
<dbReference type="PANTHER" id="PTHR23513">
    <property type="entry name" value="INTEGRAL MEMBRANE EFFLUX PROTEIN-RELATED"/>
    <property type="match status" value="1"/>
</dbReference>
<reference evidence="9 10" key="1">
    <citation type="submission" date="2019-08" db="EMBL/GenBank/DDBJ databases">
        <authorList>
            <person name="Guy L."/>
        </authorList>
    </citation>
    <scope>NUCLEOTIDE SEQUENCE [LARGE SCALE GENOMIC DNA]</scope>
    <source>
        <strain evidence="9 10">SGT-108</strain>
    </source>
</reference>
<dbReference type="RefSeq" id="WP_148338957.1">
    <property type="nucleotide sequence ID" value="NZ_LR699119.1"/>
</dbReference>
<dbReference type="Pfam" id="PF05977">
    <property type="entry name" value="MFS_3"/>
    <property type="match status" value="1"/>
</dbReference>
<feature type="transmembrane region" description="Helical" evidence="7">
    <location>
        <begin position="16"/>
        <end position="37"/>
    </location>
</feature>
<feature type="transmembrane region" description="Helical" evidence="7">
    <location>
        <begin position="80"/>
        <end position="101"/>
    </location>
</feature>
<dbReference type="Gene3D" id="1.20.1250.20">
    <property type="entry name" value="MFS general substrate transporter like domains"/>
    <property type="match status" value="1"/>
</dbReference>
<evidence type="ECO:0000256" key="2">
    <source>
        <dbReference type="ARBA" id="ARBA00022448"/>
    </source>
</evidence>
<dbReference type="InterPro" id="IPR020846">
    <property type="entry name" value="MFS_dom"/>
</dbReference>
<feature type="transmembrane region" description="Helical" evidence="7">
    <location>
        <begin position="49"/>
        <end position="73"/>
    </location>
</feature>
<feature type="transmembrane region" description="Helical" evidence="7">
    <location>
        <begin position="259"/>
        <end position="278"/>
    </location>
</feature>
<evidence type="ECO:0000256" key="1">
    <source>
        <dbReference type="ARBA" id="ARBA00004651"/>
    </source>
</evidence>
<comment type="subcellular location">
    <subcellularLocation>
        <location evidence="1">Cell membrane</location>
        <topology evidence="1">Multi-pass membrane protein</topology>
    </subcellularLocation>
</comment>
<sequence>MNYLINFNIFRRNRNFTLLYIGQFVSFAGTMITGVALPYQVYTQTHSTLMVGLLSLVQLLPLLITALIGGVFADKYHRRMLLLSAEAVLAAGSLLLAVNAWLPVPQIWVMFVVSSFMSAFNGLHRPALESIVQQIVPKSDLPTVSSLASLKGSVAMIGGPAVGGLLIASVGLVATYMVDVASFMVSLTALILMRNIPKPQNVRDDSTLTSLKQGFRYAFSRQELVGTYVVDFIAMIFGMPTAIFPAIAMSFGGAKVLGMLYAAPAVGALVISFFSGWVKHVKRHGVAIAVSATLWGAAIVLFGLSANFWVAWFFLALAGAFDGISGIFRMTMWNETIPHEFRGRLAGIEMISYLSGPRLGDTETGLVAAAFGITASIVSGGVLCIVGVGVCCLFLPKFRQYHSEQECQPGDGHSLSSA</sequence>
<protein>
    <submittedName>
        <fullName evidence="9">Enterobactin exporter EntS</fullName>
    </submittedName>
</protein>
<evidence type="ECO:0000313" key="9">
    <source>
        <dbReference type="EMBL" id="VVC75670.1"/>
    </source>
</evidence>
<dbReference type="PROSITE" id="PS50850">
    <property type="entry name" value="MFS"/>
    <property type="match status" value="1"/>
</dbReference>
<evidence type="ECO:0000256" key="3">
    <source>
        <dbReference type="ARBA" id="ARBA00022475"/>
    </source>
</evidence>
<keyword evidence="5 7" id="KW-1133">Transmembrane helix</keyword>
<feature type="domain" description="Major facilitator superfamily (MFS) profile" evidence="8">
    <location>
        <begin position="15"/>
        <end position="399"/>
    </location>
</feature>
<dbReference type="KEGG" id="asip:AQUSIP_09600"/>
<dbReference type="EMBL" id="LR699119">
    <property type="protein sequence ID" value="VVC75670.1"/>
    <property type="molecule type" value="Genomic_DNA"/>
</dbReference>
<keyword evidence="4 7" id="KW-0812">Transmembrane</keyword>
<organism evidence="9 10">
    <name type="scientific">Aquicella siphonis</name>
    <dbReference type="NCBI Taxonomy" id="254247"/>
    <lineage>
        <taxon>Bacteria</taxon>
        <taxon>Pseudomonadati</taxon>
        <taxon>Pseudomonadota</taxon>
        <taxon>Gammaproteobacteria</taxon>
        <taxon>Legionellales</taxon>
        <taxon>Coxiellaceae</taxon>
        <taxon>Aquicella</taxon>
    </lineage>
</organism>
<gene>
    <name evidence="9" type="primary">entS</name>
    <name evidence="9" type="ORF">AQUSIP_09600</name>
</gene>
<dbReference type="InterPro" id="IPR036259">
    <property type="entry name" value="MFS_trans_sf"/>
</dbReference>
<dbReference type="GO" id="GO:0005886">
    <property type="term" value="C:plasma membrane"/>
    <property type="evidence" value="ECO:0007669"/>
    <property type="project" value="UniProtKB-SubCell"/>
</dbReference>
<feature type="transmembrane region" description="Helical" evidence="7">
    <location>
        <begin position="144"/>
        <end position="167"/>
    </location>
</feature>
<dbReference type="OrthoDB" id="7283966at2"/>
<evidence type="ECO:0000259" key="8">
    <source>
        <dbReference type="PROSITE" id="PS50850"/>
    </source>
</evidence>
<evidence type="ECO:0000256" key="4">
    <source>
        <dbReference type="ARBA" id="ARBA00022692"/>
    </source>
</evidence>
<keyword evidence="10" id="KW-1185">Reference proteome</keyword>
<feature type="transmembrane region" description="Helical" evidence="7">
    <location>
        <begin position="285"/>
        <end position="304"/>
    </location>
</feature>
<dbReference type="SUPFAM" id="SSF103473">
    <property type="entry name" value="MFS general substrate transporter"/>
    <property type="match status" value="1"/>
</dbReference>
<keyword evidence="3" id="KW-1003">Cell membrane</keyword>
<dbReference type="PANTHER" id="PTHR23513:SF9">
    <property type="entry name" value="ENTEROBACTIN EXPORTER ENTS"/>
    <property type="match status" value="1"/>
</dbReference>
<keyword evidence="2" id="KW-0813">Transport</keyword>
<dbReference type="AlphaFoldDB" id="A0A5E4PFB2"/>
<evidence type="ECO:0000256" key="7">
    <source>
        <dbReference type="SAM" id="Phobius"/>
    </source>
</evidence>
<dbReference type="CDD" id="cd06173">
    <property type="entry name" value="MFS_MefA_like"/>
    <property type="match status" value="1"/>
</dbReference>